<evidence type="ECO:0000256" key="1">
    <source>
        <dbReference type="SAM" id="MobiDB-lite"/>
    </source>
</evidence>
<name>A0A8J8B0K1_9FIRM</name>
<feature type="region of interest" description="Disordered" evidence="1">
    <location>
        <begin position="68"/>
        <end position="88"/>
    </location>
</feature>
<keyword evidence="2" id="KW-0472">Membrane</keyword>
<comment type="caution">
    <text evidence="4">The sequence shown here is derived from an EMBL/GenBank/DDBJ whole genome shotgun (WGS) entry which is preliminary data.</text>
</comment>
<evidence type="ECO:0000313" key="5">
    <source>
        <dbReference type="Proteomes" id="UP000675664"/>
    </source>
</evidence>
<feature type="transmembrane region" description="Helical" evidence="2">
    <location>
        <begin position="130"/>
        <end position="156"/>
    </location>
</feature>
<dbReference type="AlphaFoldDB" id="A0A8J8B0K1"/>
<evidence type="ECO:0000313" key="4">
    <source>
        <dbReference type="EMBL" id="MBR0596872.1"/>
    </source>
</evidence>
<sequence>MVTLEQVEKLREYANISYDEAKIALENAEGDILQALIDLERQGKVESPQGGGQYVSGAVNVISTAGSEKENRNHHGKENVHYGKENGREGSSFGQTMNRFFKWVGRVIHKGNVNALIVEKNGDHIIKLPVTALVLLLVFAFWFVIPLMIIGLFFSFRYSFQGPDLGCDKVNDAMDSVARAAEDFKNDIRK</sequence>
<keyword evidence="5" id="KW-1185">Reference proteome</keyword>
<dbReference type="InterPro" id="IPR009060">
    <property type="entry name" value="UBA-like_sf"/>
</dbReference>
<dbReference type="SUPFAM" id="SSF46934">
    <property type="entry name" value="UBA-like"/>
    <property type="match status" value="1"/>
</dbReference>
<accession>A0A8J8B0K1</accession>
<organism evidence="4 5">
    <name type="scientific">Sinanaerobacter chloroacetimidivorans</name>
    <dbReference type="NCBI Taxonomy" id="2818044"/>
    <lineage>
        <taxon>Bacteria</taxon>
        <taxon>Bacillati</taxon>
        <taxon>Bacillota</taxon>
        <taxon>Clostridia</taxon>
        <taxon>Peptostreptococcales</taxon>
        <taxon>Anaerovoracaceae</taxon>
        <taxon>Sinanaerobacter</taxon>
    </lineage>
</organism>
<proteinExistence type="predicted"/>
<evidence type="ECO:0000256" key="2">
    <source>
        <dbReference type="SAM" id="Phobius"/>
    </source>
</evidence>
<dbReference type="Gene3D" id="1.10.8.10">
    <property type="entry name" value="DNA helicase RuvA subunit, C-terminal domain"/>
    <property type="match status" value="1"/>
</dbReference>
<protein>
    <submittedName>
        <fullName evidence="4">DUF4342 domain-containing protein</fullName>
    </submittedName>
</protein>
<dbReference type="CDD" id="cd14360">
    <property type="entry name" value="UBA_NAC_like_bac"/>
    <property type="match status" value="1"/>
</dbReference>
<reference evidence="4" key="1">
    <citation type="submission" date="2021-04" db="EMBL/GenBank/DDBJ databases">
        <title>Sinoanaerobacter chloroacetimidivorans sp. nov., an obligate anaerobic bacterium isolated from anaerobic sludge.</title>
        <authorList>
            <person name="Bao Y."/>
        </authorList>
    </citation>
    <scope>NUCLEOTIDE SEQUENCE</scope>
    <source>
        <strain evidence="4">BAD-6</strain>
    </source>
</reference>
<evidence type="ECO:0000259" key="3">
    <source>
        <dbReference type="Pfam" id="PF14242"/>
    </source>
</evidence>
<gene>
    <name evidence="4" type="ORF">KCX82_03185</name>
</gene>
<dbReference type="RefSeq" id="WP_227017006.1">
    <property type="nucleotide sequence ID" value="NZ_JAGSND010000002.1"/>
</dbReference>
<dbReference type="EMBL" id="JAGSND010000002">
    <property type="protein sequence ID" value="MBR0596872.1"/>
    <property type="molecule type" value="Genomic_DNA"/>
</dbReference>
<keyword evidence="2" id="KW-1133">Transmembrane helix</keyword>
<dbReference type="Pfam" id="PF14242">
    <property type="entry name" value="DUF4342"/>
    <property type="match status" value="1"/>
</dbReference>
<keyword evidence="2" id="KW-0812">Transmembrane</keyword>
<dbReference type="InterPro" id="IPR025642">
    <property type="entry name" value="DUF4342"/>
</dbReference>
<reference evidence="4" key="2">
    <citation type="submission" date="2021-04" db="EMBL/GenBank/DDBJ databases">
        <authorList>
            <person name="Liu J."/>
        </authorList>
    </citation>
    <scope>NUCLEOTIDE SEQUENCE</scope>
    <source>
        <strain evidence="4">BAD-6</strain>
    </source>
</reference>
<dbReference type="Proteomes" id="UP000675664">
    <property type="component" value="Unassembled WGS sequence"/>
</dbReference>
<feature type="domain" description="DUF4342" evidence="3">
    <location>
        <begin position="93"/>
        <end position="154"/>
    </location>
</feature>